<dbReference type="Pfam" id="PF00908">
    <property type="entry name" value="dTDP_sugar_isom"/>
    <property type="match status" value="1"/>
</dbReference>
<feature type="active site" description="Proton acceptor" evidence="5">
    <location>
        <position position="63"/>
    </location>
</feature>
<dbReference type="SUPFAM" id="SSF51182">
    <property type="entry name" value="RmlC-like cupins"/>
    <property type="match status" value="1"/>
</dbReference>
<dbReference type="EC" id="5.1.3.13" evidence="3 7"/>
<dbReference type="GO" id="GO:0008830">
    <property type="term" value="F:dTDP-4-dehydrorhamnose 3,5-epimerase activity"/>
    <property type="evidence" value="ECO:0007669"/>
    <property type="project" value="UniProtKB-UniRule"/>
</dbReference>
<accession>A0A5H2YUX6</accession>
<dbReference type="Gene3D" id="2.60.120.10">
    <property type="entry name" value="Jelly Rolls"/>
    <property type="match status" value="1"/>
</dbReference>
<evidence type="ECO:0000256" key="3">
    <source>
        <dbReference type="ARBA" id="ARBA00012098"/>
    </source>
</evidence>
<dbReference type="PANTHER" id="PTHR21047:SF2">
    <property type="entry name" value="THYMIDINE DIPHOSPHO-4-KETO-RHAMNOSE 3,5-EPIMERASE"/>
    <property type="match status" value="1"/>
</dbReference>
<reference evidence="8" key="3">
    <citation type="journal article" date="2018" name="Microbiol. Resour. Announc.">
        <title>Complete Genome Sequence of Bradyrhizobium ottawaense OO99(T), an Efficient Nitrogen-Fixing Symbiont of Soybean.</title>
        <authorList>
            <person name="Nguyen H.D.T."/>
            <person name="Cloutier S."/>
            <person name="Bromfield E.S.P."/>
        </authorList>
    </citation>
    <scope>NUCLEOTIDE SEQUENCE</scope>
    <source>
        <strain evidence="8">OO99</strain>
    </source>
</reference>
<evidence type="ECO:0000313" key="10">
    <source>
        <dbReference type="Proteomes" id="UP000215703"/>
    </source>
</evidence>
<gene>
    <name evidence="8" type="primary">rfbC</name>
    <name evidence="9" type="ORF">ABIG07_005795</name>
    <name evidence="8" type="ORF">CIT37_36240</name>
</gene>
<dbReference type="NCBIfam" id="TIGR01221">
    <property type="entry name" value="rmlC"/>
    <property type="match status" value="1"/>
</dbReference>
<comment type="function">
    <text evidence="2 7">Catalyzes the epimerization of the C3' and C5'positions of dTDP-6-deoxy-D-xylo-4-hexulose, forming dTDP-6-deoxy-L-lyxo-4-hexulose.</text>
</comment>
<dbReference type="RefSeq" id="WP_028143636.1">
    <property type="nucleotide sequence ID" value="NZ_AP021854.1"/>
</dbReference>
<evidence type="ECO:0000256" key="7">
    <source>
        <dbReference type="RuleBase" id="RU364069"/>
    </source>
</evidence>
<organism evidence="8 10">
    <name type="scientific">Bradyrhizobium ottawaense</name>
    <dbReference type="NCBI Taxonomy" id="931866"/>
    <lineage>
        <taxon>Bacteria</taxon>
        <taxon>Pseudomonadati</taxon>
        <taxon>Pseudomonadota</taxon>
        <taxon>Alphaproteobacteria</taxon>
        <taxon>Hyphomicrobiales</taxon>
        <taxon>Nitrobacteraceae</taxon>
        <taxon>Bradyrhizobium</taxon>
    </lineage>
</organism>
<dbReference type="CDD" id="cd00438">
    <property type="entry name" value="cupin_RmlC"/>
    <property type="match status" value="1"/>
</dbReference>
<evidence type="ECO:0000256" key="2">
    <source>
        <dbReference type="ARBA" id="ARBA00001997"/>
    </source>
</evidence>
<reference evidence="8 10" key="1">
    <citation type="journal article" date="2014" name="Int. J. Syst. Evol. Microbiol.">
        <title>Bradyrhizobium ottawaense sp. nov., a symbiotic nitrogen fixing bacterium from root nodules of soybeans in Canada.</title>
        <authorList>
            <person name="Yu X."/>
            <person name="Cloutier S."/>
            <person name="Tambong J.T."/>
            <person name="Bromfield E.S."/>
        </authorList>
    </citation>
    <scope>NUCLEOTIDE SEQUENCE [LARGE SCALE GENOMIC DNA]</scope>
    <source>
        <strain evidence="8 10">OO99</strain>
    </source>
</reference>
<evidence type="ECO:0000313" key="11">
    <source>
        <dbReference type="Proteomes" id="UP001565369"/>
    </source>
</evidence>
<evidence type="ECO:0000256" key="4">
    <source>
        <dbReference type="ARBA" id="ARBA00019595"/>
    </source>
</evidence>
<sequence length="185" mass="21030">MLEVRSLAIPDVKLVRSKRFSDTRGYFCETFRRSAFAERGISHDFIQDNQSCSERVGTVRGLHFQQPPFAQTKLVRVLRGAIVDVVVDLRRRSPTFGRHVSVKLDSETDEQLLVPKGFAHGFCTLEPQTTVFYKVDEVYSPDHDAGIHWADPELAIEWPVRASAAQLSPKDRALPRFDQLASVFE</sequence>
<evidence type="ECO:0000256" key="1">
    <source>
        <dbReference type="ARBA" id="ARBA00001298"/>
    </source>
</evidence>
<feature type="site" description="Participates in a stacking interaction with the thymidine ring of dTDP-4-oxo-6-deoxyglucose" evidence="6">
    <location>
        <position position="139"/>
    </location>
</feature>
<dbReference type="EMBL" id="CP029425">
    <property type="protein sequence ID" value="AWL96961.1"/>
    <property type="molecule type" value="Genomic_DNA"/>
</dbReference>
<comment type="subunit">
    <text evidence="7">Homodimer.</text>
</comment>
<evidence type="ECO:0000313" key="9">
    <source>
        <dbReference type="EMBL" id="MEY9456847.1"/>
    </source>
</evidence>
<comment type="pathway">
    <text evidence="7">Carbohydrate biosynthesis; dTDP-L-rhamnose biosynthesis.</text>
</comment>
<comment type="similarity">
    <text evidence="7">Belongs to the dTDP-4-dehydrorhamnose 3,5-epimerase family.</text>
</comment>
<dbReference type="Proteomes" id="UP000215703">
    <property type="component" value="Chromosome"/>
</dbReference>
<dbReference type="GO" id="GO:0000271">
    <property type="term" value="P:polysaccharide biosynthetic process"/>
    <property type="evidence" value="ECO:0007669"/>
    <property type="project" value="TreeGrafter"/>
</dbReference>
<protein>
    <recommendedName>
        <fullName evidence="4 7">dTDP-4-dehydrorhamnose 3,5-epimerase</fullName>
        <ecNumber evidence="3 7">5.1.3.13</ecNumber>
    </recommendedName>
    <alternativeName>
        <fullName evidence="7">Thymidine diphospho-4-keto-rhamnose 3,5-epimerase</fullName>
    </alternativeName>
</protein>
<keyword evidence="7 9" id="KW-0413">Isomerase</keyword>
<dbReference type="AlphaFoldDB" id="A0A2U8PGS7"/>
<dbReference type="GeneID" id="92968113"/>
<dbReference type="GO" id="GO:0005829">
    <property type="term" value="C:cytosol"/>
    <property type="evidence" value="ECO:0007669"/>
    <property type="project" value="TreeGrafter"/>
</dbReference>
<dbReference type="KEGG" id="bot:CIT37_36240"/>
<evidence type="ECO:0000256" key="6">
    <source>
        <dbReference type="PIRSR" id="PIRSR600888-3"/>
    </source>
</evidence>
<accession>A0A2U8PGS7</accession>
<evidence type="ECO:0000313" key="8">
    <source>
        <dbReference type="EMBL" id="AWL96961.1"/>
    </source>
</evidence>
<comment type="catalytic activity">
    <reaction evidence="1 7">
        <text>dTDP-4-dehydro-6-deoxy-alpha-D-glucose = dTDP-4-dehydro-beta-L-rhamnose</text>
        <dbReference type="Rhea" id="RHEA:16969"/>
        <dbReference type="ChEBI" id="CHEBI:57649"/>
        <dbReference type="ChEBI" id="CHEBI:62830"/>
        <dbReference type="EC" id="5.1.3.13"/>
    </reaction>
</comment>
<dbReference type="InterPro" id="IPR011051">
    <property type="entry name" value="RmlC_Cupin_sf"/>
</dbReference>
<dbReference type="InterPro" id="IPR000888">
    <property type="entry name" value="RmlC-like"/>
</dbReference>
<reference evidence="8 10" key="2">
    <citation type="journal article" date="2017" name="Syst. Appl. Microbiol.">
        <title>Soybeans inoculated with root zone soils of Canadian native legumes harbour diverse and novel Bradyrhizobium spp. that possess agricultural potential.</title>
        <authorList>
            <person name="Bromfield E.S.P."/>
            <person name="Cloutier S."/>
            <person name="Tambong J.T."/>
            <person name="Tran Thi T.V."/>
        </authorList>
    </citation>
    <scope>NUCLEOTIDE SEQUENCE [LARGE SCALE GENOMIC DNA]</scope>
    <source>
        <strain evidence="8 10">OO99</strain>
    </source>
</reference>
<dbReference type="GO" id="GO:0019305">
    <property type="term" value="P:dTDP-rhamnose biosynthetic process"/>
    <property type="evidence" value="ECO:0007669"/>
    <property type="project" value="UniProtKB-UniRule"/>
</dbReference>
<reference evidence="9 11" key="4">
    <citation type="submission" date="2024-07" db="EMBL/GenBank/DDBJ databases">
        <title>Genomic Encyclopedia of Type Strains, Phase V (KMG-V): Genome sequencing to study the core and pangenomes of soil and plant-associated prokaryotes.</title>
        <authorList>
            <person name="Whitman W."/>
        </authorList>
    </citation>
    <scope>NUCLEOTIDE SEQUENCE [LARGE SCALE GENOMIC DNA]</scope>
    <source>
        <strain evidence="9 11">USDA 152</strain>
    </source>
</reference>
<dbReference type="EMBL" id="JBGBZJ010000003">
    <property type="protein sequence ID" value="MEY9456847.1"/>
    <property type="molecule type" value="Genomic_DNA"/>
</dbReference>
<dbReference type="OrthoDB" id="9800680at2"/>
<proteinExistence type="inferred from homology"/>
<name>A0A2U8PGS7_9BRAD</name>
<feature type="active site" description="Proton donor" evidence="5">
    <location>
        <position position="133"/>
    </location>
</feature>
<dbReference type="InterPro" id="IPR014710">
    <property type="entry name" value="RmlC-like_jellyroll"/>
</dbReference>
<keyword evidence="11" id="KW-1185">Reference proteome</keyword>
<dbReference type="Proteomes" id="UP001565369">
    <property type="component" value="Unassembled WGS sequence"/>
</dbReference>
<dbReference type="UniPathway" id="UPA00124"/>
<dbReference type="PANTHER" id="PTHR21047">
    <property type="entry name" value="DTDP-6-DEOXY-D-GLUCOSE-3,5 EPIMERASE"/>
    <property type="match status" value="1"/>
</dbReference>
<evidence type="ECO:0000256" key="5">
    <source>
        <dbReference type="PIRSR" id="PIRSR600888-1"/>
    </source>
</evidence>